<sequence length="154" mass="16660">MKRITTITITLLASLSLAACSSSNDAADDTSTDSTSEETTSQIASSKKKNDVPTEYQSALNKAEDYAGSMDMSEQGVYDQLTSDAGEQFSEKAATYAMKHLTDIDWKANALAKAKSYQKDMDMSPDAIRDQLSSSAGEQFTEAQADYAIQHLDS</sequence>
<gene>
    <name evidence="4" type="ORF">ACFQET_03300</name>
</gene>
<dbReference type="Pfam" id="PF07553">
    <property type="entry name" value="Lipoprotein_Ltp"/>
    <property type="match status" value="2"/>
</dbReference>
<dbReference type="InterPro" id="IPR036388">
    <property type="entry name" value="WH-like_DNA-bd_sf"/>
</dbReference>
<reference evidence="5" key="1">
    <citation type="journal article" date="2019" name="Int. J. Syst. Evol. Microbiol.">
        <title>The Global Catalogue of Microorganisms (GCM) 10K type strain sequencing project: providing services to taxonomists for standard genome sequencing and annotation.</title>
        <authorList>
            <consortium name="The Broad Institute Genomics Platform"/>
            <consortium name="The Broad Institute Genome Sequencing Center for Infectious Disease"/>
            <person name="Wu L."/>
            <person name="Ma J."/>
        </authorList>
    </citation>
    <scope>NUCLEOTIDE SEQUENCE [LARGE SCALE GENOMIC DNA]</scope>
    <source>
        <strain evidence="5">CCM 8907</strain>
    </source>
</reference>
<dbReference type="RefSeq" id="WP_125642654.1">
    <property type="nucleotide sequence ID" value="NZ_JBHSSJ010000003.1"/>
</dbReference>
<feature type="domain" description="Putative host cell surface-exposed lipoprotein Ltp-like HTH region" evidence="3">
    <location>
        <begin position="105"/>
        <end position="152"/>
    </location>
</feature>
<proteinExistence type="predicted"/>
<dbReference type="InterPro" id="IPR011434">
    <property type="entry name" value="Ltp-like_HTH"/>
</dbReference>
<name>A0ABW1TL09_9LACO</name>
<protein>
    <submittedName>
        <fullName evidence="4">Ltp family lipoprotein</fullName>
    </submittedName>
</protein>
<feature type="signal peptide" evidence="2">
    <location>
        <begin position="1"/>
        <end position="26"/>
    </location>
</feature>
<evidence type="ECO:0000256" key="2">
    <source>
        <dbReference type="SAM" id="SignalP"/>
    </source>
</evidence>
<evidence type="ECO:0000256" key="1">
    <source>
        <dbReference type="SAM" id="MobiDB-lite"/>
    </source>
</evidence>
<dbReference type="Gene3D" id="1.10.10.10">
    <property type="entry name" value="Winged helix-like DNA-binding domain superfamily/Winged helix DNA-binding domain"/>
    <property type="match status" value="2"/>
</dbReference>
<feature type="compositionally biased region" description="Low complexity" evidence="1">
    <location>
        <begin position="32"/>
        <end position="41"/>
    </location>
</feature>
<evidence type="ECO:0000313" key="4">
    <source>
        <dbReference type="EMBL" id="MFC6274536.1"/>
    </source>
</evidence>
<organism evidence="4 5">
    <name type="scientific">Levilactobacillus tangyuanensis</name>
    <dbReference type="NCBI Taxonomy" id="2486021"/>
    <lineage>
        <taxon>Bacteria</taxon>
        <taxon>Bacillati</taxon>
        <taxon>Bacillota</taxon>
        <taxon>Bacilli</taxon>
        <taxon>Lactobacillales</taxon>
        <taxon>Lactobacillaceae</taxon>
        <taxon>Levilactobacillus</taxon>
    </lineage>
</organism>
<accession>A0ABW1TL09</accession>
<keyword evidence="5" id="KW-1185">Reference proteome</keyword>
<feature type="region of interest" description="Disordered" evidence="1">
    <location>
        <begin position="23"/>
        <end position="56"/>
    </location>
</feature>
<feature type="domain" description="Putative host cell surface-exposed lipoprotein Ltp-like HTH region" evidence="3">
    <location>
        <begin position="55"/>
        <end position="101"/>
    </location>
</feature>
<keyword evidence="2" id="KW-0732">Signal</keyword>
<keyword evidence="4" id="KW-0449">Lipoprotein</keyword>
<dbReference type="PROSITE" id="PS51257">
    <property type="entry name" value="PROKAR_LIPOPROTEIN"/>
    <property type="match status" value="1"/>
</dbReference>
<dbReference type="EMBL" id="JBHSSJ010000003">
    <property type="protein sequence ID" value="MFC6274536.1"/>
    <property type="molecule type" value="Genomic_DNA"/>
</dbReference>
<evidence type="ECO:0000313" key="5">
    <source>
        <dbReference type="Proteomes" id="UP001596191"/>
    </source>
</evidence>
<evidence type="ECO:0000259" key="3">
    <source>
        <dbReference type="Pfam" id="PF07553"/>
    </source>
</evidence>
<dbReference type="Proteomes" id="UP001596191">
    <property type="component" value="Unassembled WGS sequence"/>
</dbReference>
<comment type="caution">
    <text evidence="4">The sequence shown here is derived from an EMBL/GenBank/DDBJ whole genome shotgun (WGS) entry which is preliminary data.</text>
</comment>
<feature type="chain" id="PRO_5045299413" evidence="2">
    <location>
        <begin position="27"/>
        <end position="154"/>
    </location>
</feature>